<sequence length="39" mass="4374">MVTKVPKDIRCGKETLCTVGRLTHHNQVRNAGRIRISQG</sequence>
<dbReference type="Proteomes" id="UP000188268">
    <property type="component" value="Unassembled WGS sequence"/>
</dbReference>
<evidence type="ECO:0000313" key="2">
    <source>
        <dbReference type="Proteomes" id="UP000188268"/>
    </source>
</evidence>
<keyword evidence="2" id="KW-1185">Reference proteome</keyword>
<name>A0A1R3JIL7_COCAP</name>
<reference evidence="1 2" key="1">
    <citation type="submission" date="2013-09" db="EMBL/GenBank/DDBJ databases">
        <title>Corchorus capsularis genome sequencing.</title>
        <authorList>
            <person name="Alam M."/>
            <person name="Haque M.S."/>
            <person name="Islam M.S."/>
            <person name="Emdad E.M."/>
            <person name="Islam M.M."/>
            <person name="Ahmed B."/>
            <person name="Halim A."/>
            <person name="Hossen Q.M.M."/>
            <person name="Hossain M.Z."/>
            <person name="Ahmed R."/>
            <person name="Khan M.M."/>
            <person name="Islam R."/>
            <person name="Rashid M.M."/>
            <person name="Khan S.A."/>
            <person name="Rahman M.S."/>
            <person name="Alam M."/>
        </authorList>
    </citation>
    <scope>NUCLEOTIDE SEQUENCE [LARGE SCALE GENOMIC DNA]</scope>
    <source>
        <strain evidence="2">cv. CVL-1</strain>
        <tissue evidence="1">Whole seedling</tissue>
    </source>
</reference>
<organism evidence="1 2">
    <name type="scientific">Corchorus capsularis</name>
    <name type="common">Jute</name>
    <dbReference type="NCBI Taxonomy" id="210143"/>
    <lineage>
        <taxon>Eukaryota</taxon>
        <taxon>Viridiplantae</taxon>
        <taxon>Streptophyta</taxon>
        <taxon>Embryophyta</taxon>
        <taxon>Tracheophyta</taxon>
        <taxon>Spermatophyta</taxon>
        <taxon>Magnoliopsida</taxon>
        <taxon>eudicotyledons</taxon>
        <taxon>Gunneridae</taxon>
        <taxon>Pentapetalae</taxon>
        <taxon>rosids</taxon>
        <taxon>malvids</taxon>
        <taxon>Malvales</taxon>
        <taxon>Malvaceae</taxon>
        <taxon>Grewioideae</taxon>
        <taxon>Apeibeae</taxon>
        <taxon>Corchorus</taxon>
    </lineage>
</organism>
<dbReference type="Gramene" id="OMO94681">
    <property type="protein sequence ID" value="OMO94681"/>
    <property type="gene ID" value="CCACVL1_05883"/>
</dbReference>
<proteinExistence type="predicted"/>
<dbReference type="EMBL" id="AWWV01007793">
    <property type="protein sequence ID" value="OMO94681.1"/>
    <property type="molecule type" value="Genomic_DNA"/>
</dbReference>
<dbReference type="AlphaFoldDB" id="A0A1R3JIL7"/>
<gene>
    <name evidence="1" type="ORF">CCACVL1_05883</name>
</gene>
<comment type="caution">
    <text evidence="1">The sequence shown here is derived from an EMBL/GenBank/DDBJ whole genome shotgun (WGS) entry which is preliminary data.</text>
</comment>
<accession>A0A1R3JIL7</accession>
<protein>
    <submittedName>
        <fullName evidence="1">Uncharacterized protein</fullName>
    </submittedName>
</protein>
<evidence type="ECO:0000313" key="1">
    <source>
        <dbReference type="EMBL" id="OMO94681.1"/>
    </source>
</evidence>